<dbReference type="Gene3D" id="1.10.287.310">
    <property type="match status" value="1"/>
</dbReference>
<dbReference type="HAMAP" id="MF_00374">
    <property type="entry name" value="Ribosomal_uL29"/>
    <property type="match status" value="1"/>
</dbReference>
<evidence type="ECO:0000256" key="2">
    <source>
        <dbReference type="ARBA" id="ARBA00022980"/>
    </source>
</evidence>
<comment type="similarity">
    <text evidence="1 4">Belongs to the universal ribosomal protein uL29 family.</text>
</comment>
<dbReference type="NCBIfam" id="TIGR00012">
    <property type="entry name" value="L29"/>
    <property type="match status" value="1"/>
</dbReference>
<keyword evidence="2 4" id="KW-0689">Ribosomal protein</keyword>
<dbReference type="EMBL" id="KT006950">
    <property type="protein sequence ID" value="AKQ01097.1"/>
    <property type="molecule type" value="Genomic_DNA"/>
</dbReference>
<dbReference type="AlphaFoldDB" id="A0A0H4T3X6"/>
<dbReference type="InterPro" id="IPR001854">
    <property type="entry name" value="Ribosomal_uL29"/>
</dbReference>
<evidence type="ECO:0000313" key="5">
    <source>
        <dbReference type="EMBL" id="AKQ01097.1"/>
    </source>
</evidence>
<evidence type="ECO:0000256" key="1">
    <source>
        <dbReference type="ARBA" id="ARBA00009254"/>
    </source>
</evidence>
<protein>
    <recommendedName>
        <fullName evidence="4">Large ribosomal subunit protein uL29</fullName>
    </recommendedName>
</protein>
<evidence type="ECO:0000256" key="4">
    <source>
        <dbReference type="HAMAP-Rule" id="MF_00374"/>
    </source>
</evidence>
<dbReference type="SUPFAM" id="SSF46561">
    <property type="entry name" value="Ribosomal protein L29 (L29p)"/>
    <property type="match status" value="1"/>
</dbReference>
<organism evidence="5">
    <name type="scientific">uncultured archaeon Rifle_16ft_4_minimus_1461</name>
    <dbReference type="NCBI Taxonomy" id="1665151"/>
    <lineage>
        <taxon>Archaea</taxon>
        <taxon>environmental samples</taxon>
    </lineage>
</organism>
<evidence type="ECO:0000256" key="3">
    <source>
        <dbReference type="ARBA" id="ARBA00023274"/>
    </source>
</evidence>
<dbReference type="GO" id="GO:0003735">
    <property type="term" value="F:structural constituent of ribosome"/>
    <property type="evidence" value="ECO:0007669"/>
    <property type="project" value="InterPro"/>
</dbReference>
<gene>
    <name evidence="4" type="primary">rpl29</name>
</gene>
<dbReference type="Pfam" id="PF00831">
    <property type="entry name" value="Ribosomal_L29"/>
    <property type="match status" value="1"/>
</dbReference>
<dbReference type="GO" id="GO:0006412">
    <property type="term" value="P:translation"/>
    <property type="evidence" value="ECO:0007669"/>
    <property type="project" value="UniProtKB-UniRule"/>
</dbReference>
<keyword evidence="3 4" id="KW-0687">Ribonucleoprotein</keyword>
<accession>A0A0H4T3X6</accession>
<dbReference type="GO" id="GO:0005840">
    <property type="term" value="C:ribosome"/>
    <property type="evidence" value="ECO:0007669"/>
    <property type="project" value="UniProtKB-KW"/>
</dbReference>
<name>A0A0H4T3X6_9ARCH</name>
<sequence length="69" mass="7752">MATLKFKDIKGMGNEEREKKLKELKLELVKSKAGANKAGSSKIKQIKKIIARILMINSKHGNMSKVWLA</sequence>
<dbReference type="GO" id="GO:1990904">
    <property type="term" value="C:ribonucleoprotein complex"/>
    <property type="evidence" value="ECO:0007669"/>
    <property type="project" value="UniProtKB-KW"/>
</dbReference>
<reference evidence="5" key="1">
    <citation type="journal article" date="2015" name="ISME J.">
        <title>Aquifer environment selects for microbial species cohorts in sediment and groundwater.</title>
        <authorList>
            <person name="Hug L.A."/>
            <person name="Thomas B.C."/>
            <person name="Brown C.T."/>
            <person name="Frischkorn K.R."/>
            <person name="Williams K.H."/>
            <person name="Tringe S.G."/>
            <person name="Banfield J.F."/>
        </authorList>
    </citation>
    <scope>NUCLEOTIDE SEQUENCE</scope>
</reference>
<dbReference type="InterPro" id="IPR036049">
    <property type="entry name" value="Ribosomal_uL29_sf"/>
</dbReference>
<proteinExistence type="inferred from homology"/>